<gene>
    <name evidence="4" type="ORF">INS90_10770</name>
</gene>
<feature type="region of interest" description="Disordered" evidence="1">
    <location>
        <begin position="735"/>
        <end position="765"/>
    </location>
</feature>
<organism evidence="4 5">
    <name type="scientific">Trueperella pecoris</name>
    <dbReference type="NCBI Taxonomy" id="2733571"/>
    <lineage>
        <taxon>Bacteria</taxon>
        <taxon>Bacillati</taxon>
        <taxon>Actinomycetota</taxon>
        <taxon>Actinomycetes</taxon>
        <taxon>Actinomycetales</taxon>
        <taxon>Actinomycetaceae</taxon>
        <taxon>Trueperella</taxon>
    </lineage>
</organism>
<keyword evidence="3" id="KW-0732">Signal</keyword>
<feature type="compositionally biased region" description="Low complexity" evidence="1">
    <location>
        <begin position="274"/>
        <end position="295"/>
    </location>
</feature>
<dbReference type="InterPro" id="IPR022435">
    <property type="entry name" value="Surface-anchored_actinobac"/>
</dbReference>
<accession>A0A7M1R2J5</accession>
<proteinExistence type="predicted"/>
<dbReference type="NCBIfam" id="NF038134">
    <property type="entry name" value="choice_anch_M"/>
    <property type="match status" value="2"/>
</dbReference>
<name>A0A7M1R2J5_9ACTO</name>
<feature type="transmembrane region" description="Helical" evidence="2">
    <location>
        <begin position="779"/>
        <end position="798"/>
    </location>
</feature>
<reference evidence="4 5" key="1">
    <citation type="submission" date="2020-10" db="EMBL/GenBank/DDBJ databases">
        <title>Trueperella pecoris sp. nov. isolated from bovine and porcine specimens.</title>
        <authorList>
            <person name="Schoenecker L."/>
            <person name="Schnydrig P."/>
            <person name="Brodard I."/>
            <person name="Thomann A."/>
            <person name="Hemphill A."/>
            <person name="Rodriguez-Campos S."/>
            <person name="Perreten V."/>
            <person name="Jores J."/>
            <person name="Kittl S."/>
        </authorList>
    </citation>
    <scope>NUCLEOTIDE SEQUENCE [LARGE SCALE GENOMIC DNA]</scope>
    <source>
        <strain evidence="4 5">19OD0592</strain>
    </source>
</reference>
<feature type="signal peptide" evidence="3">
    <location>
        <begin position="1"/>
        <end position="31"/>
    </location>
</feature>
<evidence type="ECO:0000256" key="2">
    <source>
        <dbReference type="SAM" id="Phobius"/>
    </source>
</evidence>
<feature type="region of interest" description="Disordered" evidence="1">
    <location>
        <begin position="262"/>
        <end position="354"/>
    </location>
</feature>
<sequence length="806" mass="83130">MTKPIPRLTQAGAAAAALATILAFTPQAAHADSDRFELSGGHVDAFYVYNSPRETSVTPDGTYSTNIHLRVKEDVTAIGTLRDPNRVRFVTTDAAFTCFDEEQKKLFTTILPGATGAYVSDKTELGTSSILNPGYSTYVKFPDPEHPDDRNEDYSDDGLTLTFTDIDFPEGGQLSPYGVKIDLQNGGSLPRPELTNGEYTIRNGSTWELTSVHHHAKWVATKAGTYRFKVTATAERDGQSFTSNTAQYEWVFNKSALEGTCGASGENSEAGTLPAPDESAEPALPAEPSEPALPAEPEDAGKPLDPPAAEEPPATENPGTTKPDTQVPPAEGAPGTDGVVPPSSQPAKPGKITLDHGHADIFNVVAKDGKLLLNLKEDVTAPGTIRQPEDVTLKILESARKQISPKLYDGIITSGYALPLSGEPDLIWPGWETVNVRPDFSHIDIKFDEVTGPGRVQLLTLADFKLQPLLADNSIELKAGSVIAVPEPTHVHAYWLFENPGVYTMKVKASGKNDAGTLVTSNTATYTWHVGDFEAGSAGGTTSEPGDGPSMHDDTTESENGPTSPADGNATQPIDIADHTKVRITAPSEVAVERVDSEHQIGHEELAAAGVKVELVEGAVPLTHGVDYTVGLGDPTRTGNNKLIIVGLNKYAGSVELPIAVTLKDAKVTEGQGQAGGDAADKKAENSGSAGDQGAGGGDAAGAGGDATGNQATGTGAANGTAAGTAADATSNGTLGTGAATGTPDATVPAGSSGVAGSPGATGSATASGNLAHTGASQVAAALVAALLSAAGVAIMVMRRGRSAVR</sequence>
<feature type="chain" id="PRO_5029705017" evidence="3">
    <location>
        <begin position="32"/>
        <end position="806"/>
    </location>
</feature>
<feature type="region of interest" description="Disordered" evidence="1">
    <location>
        <begin position="535"/>
        <end position="579"/>
    </location>
</feature>
<dbReference type="EMBL" id="CP063212">
    <property type="protein sequence ID" value="QOR47697.1"/>
    <property type="molecule type" value="Genomic_DNA"/>
</dbReference>
<protein>
    <submittedName>
        <fullName evidence="4">Choice-of-anchor M domain-containing protein</fullName>
    </submittedName>
</protein>
<feature type="compositionally biased region" description="Gly residues" evidence="1">
    <location>
        <begin position="691"/>
        <end position="707"/>
    </location>
</feature>
<keyword evidence="2" id="KW-1133">Transmembrane helix</keyword>
<dbReference type="AlphaFoldDB" id="A0A7M1R2J5"/>
<evidence type="ECO:0000256" key="1">
    <source>
        <dbReference type="SAM" id="MobiDB-lite"/>
    </source>
</evidence>
<feature type="region of interest" description="Disordered" evidence="1">
    <location>
        <begin position="671"/>
        <end position="708"/>
    </location>
</feature>
<dbReference type="NCBIfam" id="TIGR03769">
    <property type="entry name" value="P_ac_wall_RPT"/>
    <property type="match status" value="1"/>
</dbReference>
<dbReference type="RefSeq" id="WP_197553111.1">
    <property type="nucleotide sequence ID" value="NZ_CP063212.1"/>
</dbReference>
<evidence type="ECO:0000313" key="4">
    <source>
        <dbReference type="EMBL" id="QOR47697.1"/>
    </source>
</evidence>
<dbReference type="Proteomes" id="UP000594961">
    <property type="component" value="Chromosome"/>
</dbReference>
<evidence type="ECO:0000313" key="5">
    <source>
        <dbReference type="Proteomes" id="UP000594961"/>
    </source>
</evidence>
<keyword evidence="2" id="KW-0812">Transmembrane</keyword>
<feature type="compositionally biased region" description="Low complexity" evidence="1">
    <location>
        <begin position="311"/>
        <end position="321"/>
    </location>
</feature>
<keyword evidence="2" id="KW-0472">Membrane</keyword>
<evidence type="ECO:0000256" key="3">
    <source>
        <dbReference type="SAM" id="SignalP"/>
    </source>
</evidence>